<dbReference type="HOGENOM" id="CLU_071100_0_0_1"/>
<organism evidence="2 3">
    <name type="scientific">Colletotrichum sublineola</name>
    <name type="common">Sorghum anthracnose fungus</name>
    <dbReference type="NCBI Taxonomy" id="1173701"/>
    <lineage>
        <taxon>Eukaryota</taxon>
        <taxon>Fungi</taxon>
        <taxon>Dikarya</taxon>
        <taxon>Ascomycota</taxon>
        <taxon>Pezizomycotina</taxon>
        <taxon>Sordariomycetes</taxon>
        <taxon>Hypocreomycetidae</taxon>
        <taxon>Glomerellales</taxon>
        <taxon>Glomerellaceae</taxon>
        <taxon>Colletotrichum</taxon>
        <taxon>Colletotrichum graminicola species complex</taxon>
    </lineage>
</organism>
<gene>
    <name evidence="2" type="ORF">CSUB01_00067</name>
</gene>
<feature type="compositionally biased region" description="Pro residues" evidence="1">
    <location>
        <begin position="29"/>
        <end position="46"/>
    </location>
</feature>
<comment type="caution">
    <text evidence="2">The sequence shown here is derived from an EMBL/GenBank/DDBJ whole genome shotgun (WGS) entry which is preliminary data.</text>
</comment>
<protein>
    <submittedName>
        <fullName evidence="2">Uncharacterized protein</fullName>
    </submittedName>
</protein>
<dbReference type="OrthoDB" id="5380416at2759"/>
<feature type="compositionally biased region" description="Low complexity" evidence="1">
    <location>
        <begin position="184"/>
        <end position="193"/>
    </location>
</feature>
<evidence type="ECO:0000313" key="2">
    <source>
        <dbReference type="EMBL" id="KDN72384.1"/>
    </source>
</evidence>
<feature type="region of interest" description="Disordered" evidence="1">
    <location>
        <begin position="120"/>
        <end position="211"/>
    </location>
</feature>
<evidence type="ECO:0000256" key="1">
    <source>
        <dbReference type="SAM" id="MobiDB-lite"/>
    </source>
</evidence>
<sequence>MSSTTGASKRFELPKLDFKFGSLTDGTNIPPPLPSPVQEVPTPPQTPRVSETKESDSAAVKAKVNDKTNGHAVAAVPGSPATTNGTKGFSEDMPLSPALSSRQGSIRRLFSRTLLNQAYAEGEHHANANGGPPSRPMSRSASSIADEKKTKRTSGGGWFKRLRSSESSPPQRRSSIVYEHPNISETSSHTSSSKLQAPPVVQGPPPPMIPELSALQAKVGLMDGGSLGEDLFKNIK</sequence>
<evidence type="ECO:0000313" key="3">
    <source>
        <dbReference type="Proteomes" id="UP000027238"/>
    </source>
</evidence>
<feature type="compositionally biased region" description="Low complexity" evidence="1">
    <location>
        <begin position="165"/>
        <end position="175"/>
    </location>
</feature>
<dbReference type="Proteomes" id="UP000027238">
    <property type="component" value="Unassembled WGS sequence"/>
</dbReference>
<keyword evidence="3" id="KW-1185">Reference proteome</keyword>
<dbReference type="EMBL" id="JMSE01000001">
    <property type="protein sequence ID" value="KDN72384.1"/>
    <property type="molecule type" value="Genomic_DNA"/>
</dbReference>
<proteinExistence type="predicted"/>
<dbReference type="OMA" id="RASGWFK"/>
<accession>A0A066XXG1</accession>
<dbReference type="AlphaFoldDB" id="A0A066XXG1"/>
<name>A0A066XXG1_COLSU</name>
<dbReference type="eggNOG" id="ENOG502SUU9">
    <property type="taxonomic scope" value="Eukaryota"/>
</dbReference>
<dbReference type="STRING" id="1173701.A0A066XXG1"/>
<reference evidence="3" key="1">
    <citation type="journal article" date="2014" name="Genome Announc.">
        <title>Draft genome sequence of Colletotrichum sublineola, a destructive pathogen of cultivated sorghum.</title>
        <authorList>
            <person name="Baroncelli R."/>
            <person name="Sanz-Martin J.M."/>
            <person name="Rech G.E."/>
            <person name="Sukno S.A."/>
            <person name="Thon M.R."/>
        </authorList>
    </citation>
    <scope>NUCLEOTIDE SEQUENCE [LARGE SCALE GENOMIC DNA]</scope>
    <source>
        <strain evidence="3">TX430BB</strain>
    </source>
</reference>
<feature type="region of interest" description="Disordered" evidence="1">
    <location>
        <begin position="22"/>
        <end position="104"/>
    </location>
</feature>